<dbReference type="Proteomes" id="UP001374535">
    <property type="component" value="Chromosome 3"/>
</dbReference>
<evidence type="ECO:0000313" key="1">
    <source>
        <dbReference type="EMBL" id="WVZ17876.1"/>
    </source>
</evidence>
<evidence type="ECO:0000313" key="2">
    <source>
        <dbReference type="Proteomes" id="UP001374535"/>
    </source>
</evidence>
<organism evidence="1 2">
    <name type="scientific">Vigna mungo</name>
    <name type="common">Black gram</name>
    <name type="synonym">Phaseolus mungo</name>
    <dbReference type="NCBI Taxonomy" id="3915"/>
    <lineage>
        <taxon>Eukaryota</taxon>
        <taxon>Viridiplantae</taxon>
        <taxon>Streptophyta</taxon>
        <taxon>Embryophyta</taxon>
        <taxon>Tracheophyta</taxon>
        <taxon>Spermatophyta</taxon>
        <taxon>Magnoliopsida</taxon>
        <taxon>eudicotyledons</taxon>
        <taxon>Gunneridae</taxon>
        <taxon>Pentapetalae</taxon>
        <taxon>rosids</taxon>
        <taxon>fabids</taxon>
        <taxon>Fabales</taxon>
        <taxon>Fabaceae</taxon>
        <taxon>Papilionoideae</taxon>
        <taxon>50 kb inversion clade</taxon>
        <taxon>NPAAA clade</taxon>
        <taxon>indigoferoid/millettioid clade</taxon>
        <taxon>Phaseoleae</taxon>
        <taxon>Vigna</taxon>
    </lineage>
</organism>
<gene>
    <name evidence="1" type="ORF">V8G54_010858</name>
</gene>
<name>A0AAQ3NWM4_VIGMU</name>
<protein>
    <submittedName>
        <fullName evidence="1">Uncharacterized protein</fullName>
    </submittedName>
</protein>
<dbReference type="AlphaFoldDB" id="A0AAQ3NWM4"/>
<proteinExistence type="predicted"/>
<dbReference type="EMBL" id="CP144698">
    <property type="protein sequence ID" value="WVZ17876.1"/>
    <property type="molecule type" value="Genomic_DNA"/>
</dbReference>
<keyword evidence="2" id="KW-1185">Reference proteome</keyword>
<sequence>MTAGRRQTAKTAEADQTSSDTIASLCDLCPNNTSSFGAKQIPGGVIIADAAAYNLEWSSLANVQLYVYSENTSIPPWKLHLFELEGELKIDPPIKYVLFQVLFYVSSLH</sequence>
<accession>A0AAQ3NWM4</accession>
<reference evidence="1 2" key="1">
    <citation type="journal article" date="2023" name="Life. Sci Alliance">
        <title>Evolutionary insights into 3D genome organization and epigenetic landscape of Vigna mungo.</title>
        <authorList>
            <person name="Junaid A."/>
            <person name="Singh B."/>
            <person name="Bhatia S."/>
        </authorList>
    </citation>
    <scope>NUCLEOTIDE SEQUENCE [LARGE SCALE GENOMIC DNA]</scope>
    <source>
        <strain evidence="1">Urdbean</strain>
    </source>
</reference>